<gene>
    <name evidence="2" type="ORF">QE375_001627</name>
</gene>
<reference evidence="2 3" key="1">
    <citation type="submission" date="2023-08" db="EMBL/GenBank/DDBJ databases">
        <title>Functional and genomic diversity of the sorghum phyllosphere microbiome.</title>
        <authorList>
            <person name="Shade A."/>
        </authorList>
    </citation>
    <scope>NUCLEOTIDE SEQUENCE [LARGE SCALE GENOMIC DNA]</scope>
    <source>
        <strain evidence="2 3">SORGH_AS_0445</strain>
    </source>
</reference>
<keyword evidence="1" id="KW-0472">Membrane</keyword>
<keyword evidence="3" id="KW-1185">Reference proteome</keyword>
<organism evidence="2 3">
    <name type="scientific">Microbacterium foliorum</name>
    <dbReference type="NCBI Taxonomy" id="104336"/>
    <lineage>
        <taxon>Bacteria</taxon>
        <taxon>Bacillati</taxon>
        <taxon>Actinomycetota</taxon>
        <taxon>Actinomycetes</taxon>
        <taxon>Micrococcales</taxon>
        <taxon>Microbacteriaceae</taxon>
        <taxon>Microbacterium</taxon>
    </lineage>
</organism>
<feature type="transmembrane region" description="Helical" evidence="1">
    <location>
        <begin position="44"/>
        <end position="66"/>
    </location>
</feature>
<proteinExistence type="predicted"/>
<dbReference type="RefSeq" id="WP_309689772.1">
    <property type="nucleotide sequence ID" value="NZ_JAVIZQ010000001.1"/>
</dbReference>
<accession>A0ABU1HR12</accession>
<dbReference type="Proteomes" id="UP001249291">
    <property type="component" value="Unassembled WGS sequence"/>
</dbReference>
<feature type="transmembrane region" description="Helical" evidence="1">
    <location>
        <begin position="73"/>
        <end position="91"/>
    </location>
</feature>
<evidence type="ECO:0000313" key="2">
    <source>
        <dbReference type="EMBL" id="MDR6142073.1"/>
    </source>
</evidence>
<comment type="caution">
    <text evidence="2">The sequence shown here is derived from an EMBL/GenBank/DDBJ whole genome shotgun (WGS) entry which is preliminary data.</text>
</comment>
<evidence type="ECO:0000313" key="3">
    <source>
        <dbReference type="Proteomes" id="UP001249291"/>
    </source>
</evidence>
<evidence type="ECO:0000256" key="1">
    <source>
        <dbReference type="SAM" id="Phobius"/>
    </source>
</evidence>
<dbReference type="EMBL" id="JAVIZQ010000001">
    <property type="protein sequence ID" value="MDR6142073.1"/>
    <property type="molecule type" value="Genomic_DNA"/>
</dbReference>
<sequence>MPTEQITDDTPNPADLPAIPASMHMLRSDERSVLPTSRTFWPLAPWRTILLVVALMFAMVCGIAAAEPVWNGADLGVGIAILLFVAAFMPGSDS</sequence>
<name>A0ABU1HR12_9MICO</name>
<keyword evidence="1" id="KW-0812">Transmembrane</keyword>
<protein>
    <submittedName>
        <fullName evidence="2">Uncharacterized protein</fullName>
    </submittedName>
</protein>
<keyword evidence="1" id="KW-1133">Transmembrane helix</keyword>